<keyword evidence="2" id="KW-0456">Lyase</keyword>
<protein>
    <submittedName>
        <fullName evidence="2">Para-aminobenzoate synthetase / 4-amino-4-deoxychorismate lyase</fullName>
    </submittedName>
</protein>
<dbReference type="InterPro" id="IPR015890">
    <property type="entry name" value="Chorismate_C"/>
</dbReference>
<dbReference type="InterPro" id="IPR036038">
    <property type="entry name" value="Aminotransferase-like"/>
</dbReference>
<dbReference type="InterPro" id="IPR019999">
    <property type="entry name" value="Anth_synth_I-like"/>
</dbReference>
<dbReference type="Gene3D" id="3.20.10.10">
    <property type="entry name" value="D-amino Acid Aminotransferase, subunit A, domain 2"/>
    <property type="match status" value="1"/>
</dbReference>
<evidence type="ECO:0000313" key="2">
    <source>
        <dbReference type="EMBL" id="SDW29337.1"/>
    </source>
</evidence>
<dbReference type="EMBL" id="FNOJ01000004">
    <property type="protein sequence ID" value="SDW29337.1"/>
    <property type="molecule type" value="Genomic_DNA"/>
</dbReference>
<dbReference type="Gene3D" id="3.60.120.10">
    <property type="entry name" value="Anthranilate synthase"/>
    <property type="match status" value="1"/>
</dbReference>
<gene>
    <name evidence="2" type="ORF">SAMN04489725_1044</name>
</gene>
<dbReference type="SUPFAM" id="SSF56752">
    <property type="entry name" value="D-aminoacid aminotransferase-like PLP-dependent enzymes"/>
    <property type="match status" value="1"/>
</dbReference>
<dbReference type="Gene3D" id="3.30.470.10">
    <property type="match status" value="1"/>
</dbReference>
<organism evidence="2 3">
    <name type="scientific">Alicyclobacillus hesperidum</name>
    <dbReference type="NCBI Taxonomy" id="89784"/>
    <lineage>
        <taxon>Bacteria</taxon>
        <taxon>Bacillati</taxon>
        <taxon>Bacillota</taxon>
        <taxon>Bacilli</taxon>
        <taxon>Bacillales</taxon>
        <taxon>Alicyclobacillaceae</taxon>
        <taxon>Alicyclobacillus</taxon>
    </lineage>
</organism>
<dbReference type="SUPFAM" id="SSF56322">
    <property type="entry name" value="ADC synthase"/>
    <property type="match status" value="1"/>
</dbReference>
<feature type="domain" description="Chorismate-utilising enzyme C-terminal" evidence="1">
    <location>
        <begin position="116"/>
        <end position="371"/>
    </location>
</feature>
<proteinExistence type="predicted"/>
<dbReference type="PRINTS" id="PR00095">
    <property type="entry name" value="ANTSNTHASEI"/>
</dbReference>
<dbReference type="InterPro" id="IPR001544">
    <property type="entry name" value="Aminotrans_IV"/>
</dbReference>
<sequence>MNPLLVFDFSIDVHPPKRLVFTNPISIHTATCEGDVPRILREVEAAAKEGYYAAGFVTYEAAPVFDPAYRVRTPVKPTLPFAWFAVFDHAADSTALAAHIGAGAYQVGTWSLQTSPESYSEAVCRIRQAIAAGDTYQVNYTVRLKASFTGDDFAFYETLRLAQRAPYAAYIRSDDWSILSISPELFFARDGCRITTRPMKGTIKRGLTLSDDAELAKRLRNSEKDCAENVMIVDLLRNDIGRIAVPASVRVPALFEVETYPSVLQMTSTVVAELRDDVDLVGIFEALFPCGSITGAPKISTMSQIAELEAEPRGIYCGSIGLLLPQDRAVFNVAIRTVELDRARGIATYGTGGGITWDSQARDEYDELHAKAQVLKDAEQEFALLETLRLESGEYALYTYHLRRLFASAEYFQIPCDRAKVEQALSDCALRHPTGAWRVRMTLARSGDVEVEMGRKPLEPCAWNPADALSNVVKPVVLAHMPVSSAECWLYHKTTRREWYDAIRAHLGDRFDAIMFNEAGEVTEFTIANLVYEWEGGLYTPPVSCGLLPGTLRAYLLQEGRVVERVLHISEIAMVDRLWWINSVRGWVPVELTGSSTIPQIEAKASRADG</sequence>
<keyword evidence="3" id="KW-1185">Reference proteome</keyword>
<dbReference type="InterPro" id="IPR043131">
    <property type="entry name" value="BCAT-like_N"/>
</dbReference>
<dbReference type="STRING" id="89784.SAMN04489725_1044"/>
<dbReference type="GO" id="GO:0000162">
    <property type="term" value="P:L-tryptophan biosynthetic process"/>
    <property type="evidence" value="ECO:0007669"/>
    <property type="project" value="TreeGrafter"/>
</dbReference>
<reference evidence="3" key="1">
    <citation type="submission" date="2016-10" db="EMBL/GenBank/DDBJ databases">
        <authorList>
            <person name="Varghese N."/>
        </authorList>
    </citation>
    <scope>NUCLEOTIDE SEQUENCE [LARGE SCALE GENOMIC DNA]</scope>
    <source>
        <strain evidence="3">DSM 12489</strain>
    </source>
</reference>
<dbReference type="PANTHER" id="PTHR11236">
    <property type="entry name" value="AMINOBENZOATE/ANTHRANILATE SYNTHASE"/>
    <property type="match status" value="1"/>
</dbReference>
<dbReference type="PANTHER" id="PTHR11236:SF50">
    <property type="entry name" value="AMINODEOXYCHORISMATE SYNTHASE COMPONENT 1"/>
    <property type="match status" value="1"/>
</dbReference>
<accession>A0A1H2SCV3</accession>
<dbReference type="NCBIfam" id="TIGR00553">
    <property type="entry name" value="pabB"/>
    <property type="match status" value="1"/>
</dbReference>
<evidence type="ECO:0000313" key="3">
    <source>
        <dbReference type="Proteomes" id="UP000182589"/>
    </source>
</evidence>
<name>A0A1H2SCV3_9BACL</name>
<dbReference type="RefSeq" id="WP_143027476.1">
    <property type="nucleotide sequence ID" value="NZ_BSRA01000001.1"/>
</dbReference>
<dbReference type="AlphaFoldDB" id="A0A1H2SCV3"/>
<dbReference type="GO" id="GO:0046820">
    <property type="term" value="F:4-amino-4-deoxychorismate synthase activity"/>
    <property type="evidence" value="ECO:0007669"/>
    <property type="project" value="TreeGrafter"/>
</dbReference>
<dbReference type="Proteomes" id="UP000182589">
    <property type="component" value="Unassembled WGS sequence"/>
</dbReference>
<dbReference type="InterPro" id="IPR005801">
    <property type="entry name" value="ADC_synthase"/>
</dbReference>
<evidence type="ECO:0000259" key="1">
    <source>
        <dbReference type="Pfam" id="PF00425"/>
    </source>
</evidence>
<dbReference type="GO" id="GO:0016829">
    <property type="term" value="F:lyase activity"/>
    <property type="evidence" value="ECO:0007669"/>
    <property type="project" value="UniProtKB-KW"/>
</dbReference>
<dbReference type="Pfam" id="PF00425">
    <property type="entry name" value="Chorismate_bind"/>
    <property type="match status" value="1"/>
</dbReference>
<dbReference type="InterPro" id="IPR043132">
    <property type="entry name" value="BCAT-like_C"/>
</dbReference>
<dbReference type="InterPro" id="IPR005802">
    <property type="entry name" value="ADC_synth_comp_1"/>
</dbReference>
<dbReference type="Pfam" id="PF01063">
    <property type="entry name" value="Aminotran_4"/>
    <property type="match status" value="1"/>
</dbReference>
<dbReference type="GO" id="GO:0009396">
    <property type="term" value="P:folic acid-containing compound biosynthetic process"/>
    <property type="evidence" value="ECO:0007669"/>
    <property type="project" value="InterPro"/>
</dbReference>